<accession>A0A914DYG2</accession>
<organism evidence="3 4">
    <name type="scientific">Acrobeloides nanus</name>
    <dbReference type="NCBI Taxonomy" id="290746"/>
    <lineage>
        <taxon>Eukaryota</taxon>
        <taxon>Metazoa</taxon>
        <taxon>Ecdysozoa</taxon>
        <taxon>Nematoda</taxon>
        <taxon>Chromadorea</taxon>
        <taxon>Rhabditida</taxon>
        <taxon>Tylenchina</taxon>
        <taxon>Cephalobomorpha</taxon>
        <taxon>Cephaloboidea</taxon>
        <taxon>Cephalobidae</taxon>
        <taxon>Acrobeloides</taxon>
    </lineage>
</organism>
<keyword evidence="1" id="KW-0547">Nucleotide-binding</keyword>
<evidence type="ECO:0000256" key="1">
    <source>
        <dbReference type="PROSITE-ProRule" id="PRU10141"/>
    </source>
</evidence>
<dbReference type="GO" id="GO:0004672">
    <property type="term" value="F:protein kinase activity"/>
    <property type="evidence" value="ECO:0007669"/>
    <property type="project" value="InterPro"/>
</dbReference>
<dbReference type="InterPro" id="IPR001245">
    <property type="entry name" value="Ser-Thr/Tyr_kinase_cat_dom"/>
</dbReference>
<feature type="domain" description="Serine-threonine/tyrosine-protein kinase catalytic" evidence="2">
    <location>
        <begin position="31"/>
        <end position="78"/>
    </location>
</feature>
<proteinExistence type="predicted"/>
<sequence length="80" mass="9166">MEIYLRRVALPSTPNMSPIRLITLNQLIIDNKKLGEGEFGAVYAAKLMFEENSDKKFPAAVKVINPTTNLRHNIEFVRDY</sequence>
<dbReference type="InterPro" id="IPR017441">
    <property type="entry name" value="Protein_kinase_ATP_BS"/>
</dbReference>
<dbReference type="SUPFAM" id="SSF56112">
    <property type="entry name" value="Protein kinase-like (PK-like)"/>
    <property type="match status" value="1"/>
</dbReference>
<dbReference type="InterPro" id="IPR011009">
    <property type="entry name" value="Kinase-like_dom_sf"/>
</dbReference>
<reference evidence="4" key="1">
    <citation type="submission" date="2022-11" db="UniProtKB">
        <authorList>
            <consortium name="WormBaseParasite"/>
        </authorList>
    </citation>
    <scope>IDENTIFICATION</scope>
</reference>
<dbReference type="Pfam" id="PF07714">
    <property type="entry name" value="PK_Tyr_Ser-Thr"/>
    <property type="match status" value="1"/>
</dbReference>
<feature type="binding site" evidence="1">
    <location>
        <position position="62"/>
    </location>
    <ligand>
        <name>ATP</name>
        <dbReference type="ChEBI" id="CHEBI:30616"/>
    </ligand>
</feature>
<dbReference type="WBParaSite" id="ACRNAN_scaffold4585.g28727.t1">
    <property type="protein sequence ID" value="ACRNAN_scaffold4585.g28727.t1"/>
    <property type="gene ID" value="ACRNAN_scaffold4585.g28727"/>
</dbReference>
<protein>
    <submittedName>
        <fullName evidence="4">Serine-threonine/tyrosine-protein kinase catalytic domain-containing protein</fullName>
    </submittedName>
</protein>
<dbReference type="PROSITE" id="PS00107">
    <property type="entry name" value="PROTEIN_KINASE_ATP"/>
    <property type="match status" value="1"/>
</dbReference>
<keyword evidence="3" id="KW-1185">Reference proteome</keyword>
<dbReference type="AlphaFoldDB" id="A0A914DYG2"/>
<evidence type="ECO:0000313" key="4">
    <source>
        <dbReference type="WBParaSite" id="ACRNAN_scaffold4585.g28727.t1"/>
    </source>
</evidence>
<dbReference type="Gene3D" id="3.30.200.20">
    <property type="entry name" value="Phosphorylase Kinase, domain 1"/>
    <property type="match status" value="1"/>
</dbReference>
<dbReference type="Proteomes" id="UP000887540">
    <property type="component" value="Unplaced"/>
</dbReference>
<name>A0A914DYG2_9BILA</name>
<keyword evidence="1" id="KW-0067">ATP-binding</keyword>
<dbReference type="GO" id="GO:0005524">
    <property type="term" value="F:ATP binding"/>
    <property type="evidence" value="ECO:0007669"/>
    <property type="project" value="UniProtKB-UniRule"/>
</dbReference>
<evidence type="ECO:0000313" key="3">
    <source>
        <dbReference type="Proteomes" id="UP000887540"/>
    </source>
</evidence>
<evidence type="ECO:0000259" key="2">
    <source>
        <dbReference type="Pfam" id="PF07714"/>
    </source>
</evidence>